<sequence>MRLQETLRKAKSEIVNNYYSFRINTTSNPYNILFRREPYKILLILGHMRAGSSLLTHLLTTNPEITGFGETHLQYSSERDFKNLILKVYSRIREPKMNHKYVLDKILHNNKFTEREIPYSEQLYTIFLVREPKRSIPSIIGIKPHWSQEQAFAYYSRRLLMLENYAKTINSKERSFFLTHNQLINNTELVFQSLQKFLGVKQPFSEQYEISSTTGQRGVGDWAGNIKAGRIIRNSQKSESSMSPELIEQGIQAFNQCCHTLSEYCQTIEKH</sequence>
<name>A0A6B3N9K9_9CYAN</name>
<dbReference type="InterPro" id="IPR027417">
    <property type="entry name" value="P-loop_NTPase"/>
</dbReference>
<dbReference type="EMBL" id="JAAHFQ010000087">
    <property type="protein sequence ID" value="NER27282.1"/>
    <property type="molecule type" value="Genomic_DNA"/>
</dbReference>
<dbReference type="AlphaFoldDB" id="A0A6B3N9K9"/>
<dbReference type="GO" id="GO:0016740">
    <property type="term" value="F:transferase activity"/>
    <property type="evidence" value="ECO:0007669"/>
    <property type="project" value="UniProtKB-KW"/>
</dbReference>
<dbReference type="Gene3D" id="3.40.50.300">
    <property type="entry name" value="P-loop containing nucleotide triphosphate hydrolases"/>
    <property type="match status" value="1"/>
</dbReference>
<evidence type="ECO:0000313" key="1">
    <source>
        <dbReference type="EMBL" id="NER27282.1"/>
    </source>
</evidence>
<accession>A0A6B3N9K9</accession>
<comment type="caution">
    <text evidence="1">The sequence shown here is derived from an EMBL/GenBank/DDBJ whole genome shotgun (WGS) entry which is preliminary data.</text>
</comment>
<gene>
    <name evidence="1" type="ORF">F6J89_06495</name>
</gene>
<protein>
    <submittedName>
        <fullName evidence="1">Sulfotransferase family protein</fullName>
    </submittedName>
</protein>
<reference evidence="1" key="1">
    <citation type="submission" date="2019-11" db="EMBL/GenBank/DDBJ databases">
        <title>Genomic insights into an expanded diversity of filamentous marine cyanobacteria reveals the extraordinary biosynthetic potential of Moorea and Okeania.</title>
        <authorList>
            <person name="Ferreira Leao T."/>
            <person name="Wang M."/>
            <person name="Moss N."/>
            <person name="Da Silva R."/>
            <person name="Sanders J."/>
            <person name="Nurk S."/>
            <person name="Gurevich A."/>
            <person name="Humphrey G."/>
            <person name="Reher R."/>
            <person name="Zhu Q."/>
            <person name="Belda-Ferre P."/>
            <person name="Glukhov E."/>
            <person name="Rex R."/>
            <person name="Dorrestein P.C."/>
            <person name="Knight R."/>
            <person name="Pevzner P."/>
            <person name="Gerwick W.H."/>
            <person name="Gerwick L."/>
        </authorList>
    </citation>
    <scope>NUCLEOTIDE SEQUENCE</scope>
    <source>
        <strain evidence="1">SIO1C4</strain>
    </source>
</reference>
<organism evidence="1">
    <name type="scientific">Symploca sp. SIO1C4</name>
    <dbReference type="NCBI Taxonomy" id="2607765"/>
    <lineage>
        <taxon>Bacteria</taxon>
        <taxon>Bacillati</taxon>
        <taxon>Cyanobacteriota</taxon>
        <taxon>Cyanophyceae</taxon>
        <taxon>Coleofasciculales</taxon>
        <taxon>Coleofasciculaceae</taxon>
        <taxon>Symploca</taxon>
    </lineage>
</organism>
<keyword evidence="1" id="KW-0808">Transferase</keyword>
<dbReference type="SUPFAM" id="SSF52540">
    <property type="entry name" value="P-loop containing nucleoside triphosphate hydrolases"/>
    <property type="match status" value="1"/>
</dbReference>
<proteinExistence type="predicted"/>